<evidence type="ECO:0008006" key="4">
    <source>
        <dbReference type="Google" id="ProtNLM"/>
    </source>
</evidence>
<geneLocation type="plasmid" evidence="1 3">
    <name>pCYLST.01</name>
</geneLocation>
<keyword evidence="1" id="KW-0614">Plasmid</keyword>
<organism evidence="1 3">
    <name type="scientific">Cylindrospermum stagnale PCC 7417</name>
    <dbReference type="NCBI Taxonomy" id="56107"/>
    <lineage>
        <taxon>Bacteria</taxon>
        <taxon>Bacillati</taxon>
        <taxon>Cyanobacteriota</taxon>
        <taxon>Cyanophyceae</taxon>
        <taxon>Nostocales</taxon>
        <taxon>Nostocaceae</taxon>
        <taxon>Cylindrospermum</taxon>
    </lineage>
</organism>
<keyword evidence="3" id="KW-1185">Reference proteome</keyword>
<dbReference type="SUPFAM" id="SSF81301">
    <property type="entry name" value="Nucleotidyltransferase"/>
    <property type="match status" value="1"/>
</dbReference>
<dbReference type="HOGENOM" id="CLU_982446_0_0_3"/>
<gene>
    <name evidence="1" type="ORF">Cylst_6433</name>
    <name evidence="2" type="ORF">Cylst_6630</name>
</gene>
<dbReference type="KEGG" id="csg:Cylst_6630"/>
<evidence type="ECO:0000313" key="1">
    <source>
        <dbReference type="EMBL" id="AFZ28224.1"/>
    </source>
</evidence>
<dbReference type="InterPro" id="IPR043519">
    <property type="entry name" value="NT_sf"/>
</dbReference>
<proteinExistence type="predicted"/>
<name>K9X7Y7_9NOST</name>
<evidence type="ECO:0000313" key="3">
    <source>
        <dbReference type="Proteomes" id="UP000010475"/>
    </source>
</evidence>
<dbReference type="RefSeq" id="WP_015328271.1">
    <property type="nucleotide sequence ID" value="NC_020050.1"/>
</dbReference>
<protein>
    <recommendedName>
        <fullName evidence="4">Nucleotidyltransferase family protein</fullName>
    </recommendedName>
</protein>
<dbReference type="KEGG" id="csg:Cylst_6433"/>
<dbReference type="EMBL" id="CP003643">
    <property type="protein sequence ID" value="AFZ28224.1"/>
    <property type="molecule type" value="Genomic_DNA"/>
</dbReference>
<dbReference type="Gene3D" id="3.30.460.40">
    <property type="match status" value="1"/>
</dbReference>
<accession>K9X7Y7</accession>
<reference evidence="1 3" key="1">
    <citation type="submission" date="2012-06" db="EMBL/GenBank/DDBJ databases">
        <title>Noncontiguous Finished plasmid 1 of genome of Cylindrospermum stagnale PCC 7417.</title>
        <authorList>
            <consortium name="US DOE Joint Genome Institute"/>
            <person name="Gugger M."/>
            <person name="Coursin T."/>
            <person name="Rippka R."/>
            <person name="Tandeau De Marsac N."/>
            <person name="Huntemann M."/>
            <person name="Wei C.-L."/>
            <person name="Han J."/>
            <person name="Detter J.C."/>
            <person name="Han C."/>
            <person name="Tapia R."/>
            <person name="Davenport K."/>
            <person name="Daligault H."/>
            <person name="Erkkila T."/>
            <person name="Gu W."/>
            <person name="Munk A.C.C."/>
            <person name="Teshima H."/>
            <person name="Xu Y."/>
            <person name="Chain P."/>
            <person name="Chen A."/>
            <person name="Krypides N."/>
            <person name="Mavromatis K."/>
            <person name="Markowitz V."/>
            <person name="Szeto E."/>
            <person name="Ivanova N."/>
            <person name="Mikhailova N."/>
            <person name="Ovchinnikova G."/>
            <person name="Pagani I."/>
            <person name="Pati A."/>
            <person name="Goodwin L."/>
            <person name="Peters L."/>
            <person name="Pitluck S."/>
            <person name="Woyke T."/>
            <person name="Kerfeld C."/>
        </authorList>
    </citation>
    <scope>NUCLEOTIDE SEQUENCE [LARGE SCALE GENOMIC DNA]</scope>
    <source>
        <strain evidence="1 3">PCC 7417</strain>
        <plasmid evidence="1">pCYLST.01</plasmid>
        <plasmid evidence="3">Plasmid pCYLST.01</plasmid>
    </source>
</reference>
<dbReference type="Proteomes" id="UP000010475">
    <property type="component" value="Plasmid pCYLST.01"/>
</dbReference>
<dbReference type="EMBL" id="CP003643">
    <property type="protein sequence ID" value="AFZ28399.1"/>
    <property type="molecule type" value="Genomic_DNA"/>
</dbReference>
<dbReference type="AlphaFoldDB" id="K9X7Y7"/>
<sequence>MIEKISLINSETKKVPSLSRITKPNYHPQATDTAIEVDIYLFARLRQLSLKQRIEMFIAHDSGVKKLCLAGIKSRHRNVPVEKIRCIFAHAVLGEKLAPDFQPKGINERMWVQDSITLAGELHQLFESINISYYVSGGIASSIHGEPRSTRDLDLVIEVQPEQIDLLVRTLETAGYYCPTGAVESLKRKQEQMLNITHTETIANADLYISDTSSYAVSQMSRRMLIDIDGIASFWVASPEDIILQKLRWGKGSKSEKQWRDVLGILKLQAENLDYGYLADWAESLDLVDPLSEILTQAKI</sequence>
<dbReference type="PATRIC" id="fig|56107.3.peg.6900"/>
<evidence type="ECO:0000313" key="2">
    <source>
        <dbReference type="EMBL" id="AFZ28399.1"/>
    </source>
</evidence>